<reference evidence="3 4" key="1">
    <citation type="submission" date="2019-09" db="EMBL/GenBank/DDBJ databases">
        <authorList>
            <person name="Criscuolo A."/>
        </authorList>
    </citation>
    <scope>NUCLEOTIDE SEQUENCE [LARGE SCALE GENOMIC DNA]</scope>
    <source>
        <strain evidence="4">3(2)</strain>
    </source>
</reference>
<proteinExistence type="predicted"/>
<accession>A0A5K1I5U5</accession>
<organism evidence="3 4">
    <name type="scientific">Halomonas lysinitropha</name>
    <dbReference type="NCBI Taxonomy" id="2607506"/>
    <lineage>
        <taxon>Bacteria</taxon>
        <taxon>Pseudomonadati</taxon>
        <taxon>Pseudomonadota</taxon>
        <taxon>Gammaproteobacteria</taxon>
        <taxon>Oceanospirillales</taxon>
        <taxon>Halomonadaceae</taxon>
        <taxon>Halomonas</taxon>
    </lineage>
</organism>
<feature type="region of interest" description="Disordered" evidence="2">
    <location>
        <begin position="39"/>
        <end position="76"/>
    </location>
</feature>
<dbReference type="AlphaFoldDB" id="A0A5K1I5U5"/>
<evidence type="ECO:0000313" key="3">
    <source>
        <dbReference type="EMBL" id="VVZ96745.1"/>
    </source>
</evidence>
<dbReference type="RefSeq" id="WP_151444539.1">
    <property type="nucleotide sequence ID" value="NZ_CABVOU010000039.1"/>
</dbReference>
<dbReference type="Proteomes" id="UP000326725">
    <property type="component" value="Unassembled WGS sequence"/>
</dbReference>
<keyword evidence="4" id="KW-1185">Reference proteome</keyword>
<feature type="compositionally biased region" description="Low complexity" evidence="2">
    <location>
        <begin position="39"/>
        <end position="55"/>
    </location>
</feature>
<feature type="coiled-coil region" evidence="1">
    <location>
        <begin position="79"/>
        <end position="239"/>
    </location>
</feature>
<gene>
    <name evidence="3" type="ORF">HALO32_02852</name>
</gene>
<evidence type="ECO:0000256" key="2">
    <source>
        <dbReference type="SAM" id="MobiDB-lite"/>
    </source>
</evidence>
<protein>
    <submittedName>
        <fullName evidence="3">Uncharacterized protein</fullName>
    </submittedName>
</protein>
<keyword evidence="1" id="KW-0175">Coiled coil</keyword>
<evidence type="ECO:0000313" key="4">
    <source>
        <dbReference type="Proteomes" id="UP000326725"/>
    </source>
</evidence>
<name>A0A5K1I5U5_9GAMM</name>
<dbReference type="EMBL" id="CABVOU010000039">
    <property type="protein sequence ID" value="VVZ96745.1"/>
    <property type="molecule type" value="Genomic_DNA"/>
</dbReference>
<sequence length="318" mass="35592">MTTQAASKAAEKRFAWITEQDEKQEAYLHLKDLHDHAKAQANAARKAADKVAAQAPETGMRRIGPGEREQEEKDYQRDVMIAERKVTEAESVLAELAQQKELANQAWEAAIEKEPKATKAELEALEADVTRAEDREASIREAMAKAGDTGEAMQAAQGEIEQAQRDLDDLAADAALGVANQAQQRKTTAALEDARGRLREAQEEAHRQAAARRGLEKRLAAAEAEAEELRMLRDSLESDLLKEEHARLEDQLMAFLQGDDFRRTLANLAEIRAKMNRRSGPYQRWEGVRLRVELPALYDLPGRPRILEYQGDTMKVTG</sequence>
<feature type="compositionally biased region" description="Basic and acidic residues" evidence="2">
    <location>
        <begin position="64"/>
        <end position="76"/>
    </location>
</feature>
<evidence type="ECO:0000256" key="1">
    <source>
        <dbReference type="SAM" id="Coils"/>
    </source>
</evidence>